<evidence type="ECO:0000313" key="2">
    <source>
        <dbReference type="EMBL" id="KAJ0389289.1"/>
    </source>
</evidence>
<dbReference type="AlphaFoldDB" id="A0AAD5Q3Z2"/>
<feature type="compositionally biased region" description="Basic and acidic residues" evidence="1">
    <location>
        <begin position="1"/>
        <end position="13"/>
    </location>
</feature>
<evidence type="ECO:0000256" key="1">
    <source>
        <dbReference type="SAM" id="MobiDB-lite"/>
    </source>
</evidence>
<accession>A0AAD5Q3Z2</accession>
<name>A0AAD5Q3Z2_PYTIN</name>
<evidence type="ECO:0008006" key="4">
    <source>
        <dbReference type="Google" id="ProtNLM"/>
    </source>
</evidence>
<evidence type="ECO:0000313" key="3">
    <source>
        <dbReference type="Proteomes" id="UP001209570"/>
    </source>
</evidence>
<keyword evidence="3" id="KW-1185">Reference proteome</keyword>
<feature type="compositionally biased region" description="Polar residues" evidence="1">
    <location>
        <begin position="17"/>
        <end position="26"/>
    </location>
</feature>
<dbReference type="Proteomes" id="UP001209570">
    <property type="component" value="Unassembled WGS sequence"/>
</dbReference>
<dbReference type="EMBL" id="JAKCXM010004235">
    <property type="protein sequence ID" value="KAJ0389289.1"/>
    <property type="molecule type" value="Genomic_DNA"/>
</dbReference>
<sequence length="97" mass="10577">MLSEREADGDAIREVSISHNPTVSHSTNHRFDGGSIEAGSIPGKFVPRGNVYDTSCDPPQPCFNCQGNHWRKDCPEVASARTMTTTVSTPSPTRFVK</sequence>
<proteinExistence type="predicted"/>
<reference evidence="2" key="1">
    <citation type="submission" date="2021-12" db="EMBL/GenBank/DDBJ databases">
        <title>Prjna785345.</title>
        <authorList>
            <person name="Rujirawat T."/>
            <person name="Krajaejun T."/>
        </authorList>
    </citation>
    <scope>NUCLEOTIDE SEQUENCE</scope>
    <source>
        <strain evidence="2">Pi057C3</strain>
    </source>
</reference>
<feature type="region of interest" description="Disordered" evidence="1">
    <location>
        <begin position="1"/>
        <end position="42"/>
    </location>
</feature>
<gene>
    <name evidence="2" type="ORF">P43SY_010410</name>
</gene>
<comment type="caution">
    <text evidence="2">The sequence shown here is derived from an EMBL/GenBank/DDBJ whole genome shotgun (WGS) entry which is preliminary data.</text>
</comment>
<protein>
    <recommendedName>
        <fullName evidence="4">CCHC-type domain-containing protein</fullName>
    </recommendedName>
</protein>
<organism evidence="2 3">
    <name type="scientific">Pythium insidiosum</name>
    <name type="common">Pythiosis disease agent</name>
    <dbReference type="NCBI Taxonomy" id="114742"/>
    <lineage>
        <taxon>Eukaryota</taxon>
        <taxon>Sar</taxon>
        <taxon>Stramenopiles</taxon>
        <taxon>Oomycota</taxon>
        <taxon>Peronosporomycetes</taxon>
        <taxon>Pythiales</taxon>
        <taxon>Pythiaceae</taxon>
        <taxon>Pythium</taxon>
    </lineage>
</organism>